<dbReference type="AlphaFoldDB" id="A0A074YB69"/>
<organism evidence="2 3">
    <name type="scientific">Aureobasidium subglaciale (strain EXF-2481)</name>
    <name type="common">Aureobasidium pullulans var. subglaciale</name>
    <dbReference type="NCBI Taxonomy" id="1043005"/>
    <lineage>
        <taxon>Eukaryota</taxon>
        <taxon>Fungi</taxon>
        <taxon>Dikarya</taxon>
        <taxon>Ascomycota</taxon>
        <taxon>Pezizomycotina</taxon>
        <taxon>Dothideomycetes</taxon>
        <taxon>Dothideomycetidae</taxon>
        <taxon>Dothideales</taxon>
        <taxon>Saccotheciaceae</taxon>
        <taxon>Aureobasidium</taxon>
    </lineage>
</organism>
<feature type="chain" id="PRO_5001704690" evidence="1">
    <location>
        <begin position="29"/>
        <end position="193"/>
    </location>
</feature>
<dbReference type="GeneID" id="25368667"/>
<dbReference type="Proteomes" id="UP000030641">
    <property type="component" value="Unassembled WGS sequence"/>
</dbReference>
<gene>
    <name evidence="2" type="ORF">AUEXF2481DRAFT_503949</name>
</gene>
<reference evidence="2 3" key="1">
    <citation type="journal article" date="2014" name="BMC Genomics">
        <title>Genome sequencing of four Aureobasidium pullulans varieties: biotechnological potential, stress tolerance, and description of new species.</title>
        <authorList>
            <person name="Gostin Ar C."/>
            <person name="Ohm R.A."/>
            <person name="Kogej T."/>
            <person name="Sonjak S."/>
            <person name="Turk M."/>
            <person name="Zajc J."/>
            <person name="Zalar P."/>
            <person name="Grube M."/>
            <person name="Sun H."/>
            <person name="Han J."/>
            <person name="Sharma A."/>
            <person name="Chiniquy J."/>
            <person name="Ngan C.Y."/>
            <person name="Lipzen A."/>
            <person name="Barry K."/>
            <person name="Grigoriev I.V."/>
            <person name="Gunde-Cimerman N."/>
        </authorList>
    </citation>
    <scope>NUCLEOTIDE SEQUENCE [LARGE SCALE GENOMIC DNA]</scope>
    <source>
        <strain evidence="2 3">EXF-2481</strain>
    </source>
</reference>
<evidence type="ECO:0000256" key="1">
    <source>
        <dbReference type="SAM" id="SignalP"/>
    </source>
</evidence>
<dbReference type="HOGENOM" id="CLU_1408489_0_0_1"/>
<accession>A0A074YB69</accession>
<dbReference type="InParanoid" id="A0A074YB69"/>
<dbReference type="RefSeq" id="XP_013339893.1">
    <property type="nucleotide sequence ID" value="XM_013484439.1"/>
</dbReference>
<keyword evidence="3" id="KW-1185">Reference proteome</keyword>
<feature type="signal peptide" evidence="1">
    <location>
        <begin position="1"/>
        <end position="28"/>
    </location>
</feature>
<evidence type="ECO:0000313" key="2">
    <source>
        <dbReference type="EMBL" id="KEQ91407.1"/>
    </source>
</evidence>
<protein>
    <submittedName>
        <fullName evidence="2">Uncharacterized protein</fullName>
    </submittedName>
</protein>
<dbReference type="EMBL" id="KL584779">
    <property type="protein sequence ID" value="KEQ91407.1"/>
    <property type="molecule type" value="Genomic_DNA"/>
</dbReference>
<proteinExistence type="predicted"/>
<sequence>MPDQPALLPPLATRHVLLLSLHLLSARAQAIDASRESGPRCRCDFSAFDYLLPVTRTPLMTYIHIYISTRVHYFYHRVLIGHFSVLPASVFFTLPNFDPSILLLVVLGISSISVSLFPNSKDLPPSACTALSRLWSSGLVVFPISFCLGHQRLYGDLLQVSAALPAWLDTRQVVQCHVCFGLLTECLSGFCKP</sequence>
<evidence type="ECO:0000313" key="3">
    <source>
        <dbReference type="Proteomes" id="UP000030641"/>
    </source>
</evidence>
<name>A0A074YB69_AURSE</name>
<keyword evidence="1" id="KW-0732">Signal</keyword>